<proteinExistence type="predicted"/>
<reference evidence="2 3" key="1">
    <citation type="submission" date="2024-03" db="EMBL/GenBank/DDBJ databases">
        <title>Draft genome sequence of Pseudonocardia tropica JCM 19149.</title>
        <authorList>
            <person name="Butdee W."/>
            <person name="Duangmal K."/>
        </authorList>
    </citation>
    <scope>NUCLEOTIDE SEQUENCE [LARGE SCALE GENOMIC DNA]</scope>
    <source>
        <strain evidence="2 3">JCM 19149</strain>
    </source>
</reference>
<dbReference type="RefSeq" id="WP_345642197.1">
    <property type="nucleotide sequence ID" value="NZ_BAABLY010000008.1"/>
</dbReference>
<keyword evidence="1" id="KW-0472">Membrane</keyword>
<name>A0ABV1JQW7_9PSEU</name>
<evidence type="ECO:0000313" key="2">
    <source>
        <dbReference type="EMBL" id="MEQ3538341.1"/>
    </source>
</evidence>
<gene>
    <name evidence="2" type="ORF">WHI96_05890</name>
</gene>
<protein>
    <submittedName>
        <fullName evidence="2">Uncharacterized protein</fullName>
    </submittedName>
</protein>
<feature type="transmembrane region" description="Helical" evidence="1">
    <location>
        <begin position="12"/>
        <end position="34"/>
    </location>
</feature>
<comment type="caution">
    <text evidence="2">The sequence shown here is derived from an EMBL/GenBank/DDBJ whole genome shotgun (WGS) entry which is preliminary data.</text>
</comment>
<sequence length="45" mass="4573">MVTLTSVLVTTAGSLGVTVALVLLALVAAAPWLARRDPDGPSRRG</sequence>
<keyword evidence="3" id="KW-1185">Reference proteome</keyword>
<keyword evidence="1" id="KW-0812">Transmembrane</keyword>
<evidence type="ECO:0000313" key="3">
    <source>
        <dbReference type="Proteomes" id="UP001464923"/>
    </source>
</evidence>
<dbReference type="EMBL" id="JBEDNP010000003">
    <property type="protein sequence ID" value="MEQ3538341.1"/>
    <property type="molecule type" value="Genomic_DNA"/>
</dbReference>
<evidence type="ECO:0000256" key="1">
    <source>
        <dbReference type="SAM" id="Phobius"/>
    </source>
</evidence>
<keyword evidence="1" id="KW-1133">Transmembrane helix</keyword>
<organism evidence="2 3">
    <name type="scientific">Pseudonocardia tropica</name>
    <dbReference type="NCBI Taxonomy" id="681289"/>
    <lineage>
        <taxon>Bacteria</taxon>
        <taxon>Bacillati</taxon>
        <taxon>Actinomycetota</taxon>
        <taxon>Actinomycetes</taxon>
        <taxon>Pseudonocardiales</taxon>
        <taxon>Pseudonocardiaceae</taxon>
        <taxon>Pseudonocardia</taxon>
    </lineage>
</organism>
<accession>A0ABV1JQW7</accession>
<dbReference type="Proteomes" id="UP001464923">
    <property type="component" value="Unassembled WGS sequence"/>
</dbReference>